<reference evidence="1" key="1">
    <citation type="submission" date="2020-04" db="EMBL/GenBank/DDBJ databases">
        <authorList>
            <person name="Chiriac C."/>
            <person name="Salcher M."/>
            <person name="Ghai R."/>
            <person name="Kavagutti S V."/>
        </authorList>
    </citation>
    <scope>NUCLEOTIDE SEQUENCE</scope>
</reference>
<proteinExistence type="predicted"/>
<protein>
    <submittedName>
        <fullName evidence="1">Uncharacterized protein</fullName>
    </submittedName>
</protein>
<organism evidence="1">
    <name type="scientific">uncultured Caudovirales phage</name>
    <dbReference type="NCBI Taxonomy" id="2100421"/>
    <lineage>
        <taxon>Viruses</taxon>
        <taxon>Duplodnaviria</taxon>
        <taxon>Heunggongvirae</taxon>
        <taxon>Uroviricota</taxon>
        <taxon>Caudoviricetes</taxon>
        <taxon>Peduoviridae</taxon>
        <taxon>Maltschvirus</taxon>
        <taxon>Maltschvirus maltsch</taxon>
    </lineage>
</organism>
<dbReference type="SUPFAM" id="SSF109604">
    <property type="entry name" value="HD-domain/PDEase-like"/>
    <property type="match status" value="1"/>
</dbReference>
<dbReference type="Gene3D" id="1.10.3210.10">
    <property type="entry name" value="Hypothetical protein af1432"/>
    <property type="match status" value="1"/>
</dbReference>
<accession>A0A6J5NXA5</accession>
<evidence type="ECO:0000313" key="1">
    <source>
        <dbReference type="EMBL" id="CAB4162246.1"/>
    </source>
</evidence>
<name>A0A6J5NXA5_9CAUD</name>
<sequence length="184" mass="20238">MIIVLCRGSTVALLGNEPIPKEDCKIEEIAWHLANINRYTGGAGGYSVAQHAVLVSQLGECCQFAKLKHDDHEAIIGDVATPIKAAVDHLGGGAWAKLEISVASRLRRRYGLPTHLPKAVYQADVLARQIEVASLFPPETQRRFRAQGLEPIYGHKLHVEEVWDADRAFRNYLDAHIKLGGGIT</sequence>
<dbReference type="EMBL" id="LR796736">
    <property type="protein sequence ID" value="CAB4162246.1"/>
    <property type="molecule type" value="Genomic_DNA"/>
</dbReference>
<gene>
    <name evidence="1" type="ORF">UFOVP785_21</name>
</gene>